<dbReference type="PROSITE" id="PS00107">
    <property type="entry name" value="PROTEIN_KINASE_ATP"/>
    <property type="match status" value="1"/>
</dbReference>
<dbReference type="GO" id="GO:0004674">
    <property type="term" value="F:protein serine/threonine kinase activity"/>
    <property type="evidence" value="ECO:0007669"/>
    <property type="project" value="UniProtKB-KW"/>
</dbReference>
<keyword evidence="10" id="KW-1185">Reference proteome</keyword>
<dbReference type="STRING" id="1257118.L8GN46"/>
<feature type="compositionally biased region" description="Polar residues" evidence="7">
    <location>
        <begin position="787"/>
        <end position="814"/>
    </location>
</feature>
<feature type="binding site" evidence="6">
    <location>
        <position position="58"/>
    </location>
    <ligand>
        <name>ATP</name>
        <dbReference type="ChEBI" id="CHEBI:30616"/>
    </ligand>
</feature>
<feature type="domain" description="Protein kinase" evidence="8">
    <location>
        <begin position="29"/>
        <end position="281"/>
    </location>
</feature>
<feature type="compositionally biased region" description="Basic and acidic residues" evidence="7">
    <location>
        <begin position="590"/>
        <end position="623"/>
    </location>
</feature>
<dbReference type="SMART" id="SM00220">
    <property type="entry name" value="S_TKc"/>
    <property type="match status" value="1"/>
</dbReference>
<dbReference type="EMBL" id="KB008087">
    <property type="protein sequence ID" value="ELR13641.1"/>
    <property type="molecule type" value="Genomic_DNA"/>
</dbReference>
<feature type="region of interest" description="Disordered" evidence="7">
    <location>
        <begin position="451"/>
        <end position="821"/>
    </location>
</feature>
<keyword evidence="3 6" id="KW-0547">Nucleotide-binding</keyword>
<evidence type="ECO:0000256" key="3">
    <source>
        <dbReference type="ARBA" id="ARBA00022741"/>
    </source>
</evidence>
<dbReference type="InterPro" id="IPR011009">
    <property type="entry name" value="Kinase-like_dom_sf"/>
</dbReference>
<dbReference type="InterPro" id="IPR017441">
    <property type="entry name" value="Protein_kinase_ATP_BS"/>
</dbReference>
<keyword evidence="5 6" id="KW-0067">ATP-binding</keyword>
<evidence type="ECO:0000313" key="9">
    <source>
        <dbReference type="EMBL" id="ELR13641.1"/>
    </source>
</evidence>
<name>L8GN46_ACACF</name>
<feature type="region of interest" description="Disordered" evidence="7">
    <location>
        <begin position="315"/>
        <end position="402"/>
    </location>
</feature>
<evidence type="ECO:0000256" key="7">
    <source>
        <dbReference type="SAM" id="MobiDB-lite"/>
    </source>
</evidence>
<dbReference type="InterPro" id="IPR008271">
    <property type="entry name" value="Ser/Thr_kinase_AS"/>
</dbReference>
<dbReference type="GO" id="GO:0005737">
    <property type="term" value="C:cytoplasm"/>
    <property type="evidence" value="ECO:0007669"/>
    <property type="project" value="TreeGrafter"/>
</dbReference>
<dbReference type="Gene3D" id="1.10.510.10">
    <property type="entry name" value="Transferase(Phosphotransferase) domain 1"/>
    <property type="match status" value="1"/>
</dbReference>
<feature type="region of interest" description="Disordered" evidence="7">
    <location>
        <begin position="863"/>
        <end position="886"/>
    </location>
</feature>
<feature type="compositionally biased region" description="Low complexity" evidence="7">
    <location>
        <begin position="506"/>
        <end position="524"/>
    </location>
</feature>
<dbReference type="GO" id="GO:0035556">
    <property type="term" value="P:intracellular signal transduction"/>
    <property type="evidence" value="ECO:0007669"/>
    <property type="project" value="TreeGrafter"/>
</dbReference>
<feature type="compositionally biased region" description="Low complexity" evidence="7">
    <location>
        <begin position="630"/>
        <end position="647"/>
    </location>
</feature>
<dbReference type="Pfam" id="PF00069">
    <property type="entry name" value="Pkinase"/>
    <property type="match status" value="1"/>
</dbReference>
<dbReference type="Proteomes" id="UP000011083">
    <property type="component" value="Unassembled WGS sequence"/>
</dbReference>
<feature type="compositionally biased region" description="Gly residues" evidence="7">
    <location>
        <begin position="525"/>
        <end position="538"/>
    </location>
</feature>
<feature type="compositionally biased region" description="Basic and acidic residues" evidence="7">
    <location>
        <begin position="553"/>
        <end position="562"/>
    </location>
</feature>
<evidence type="ECO:0000256" key="4">
    <source>
        <dbReference type="ARBA" id="ARBA00022777"/>
    </source>
</evidence>
<evidence type="ECO:0000256" key="2">
    <source>
        <dbReference type="ARBA" id="ARBA00022679"/>
    </source>
</evidence>
<feature type="compositionally biased region" description="Polar residues" evidence="7">
    <location>
        <begin position="738"/>
        <end position="750"/>
    </location>
</feature>
<dbReference type="GO" id="GO:0005524">
    <property type="term" value="F:ATP binding"/>
    <property type="evidence" value="ECO:0007669"/>
    <property type="project" value="UniProtKB-UniRule"/>
</dbReference>
<keyword evidence="1" id="KW-0723">Serine/threonine-protein kinase</keyword>
<dbReference type="InterPro" id="IPR000719">
    <property type="entry name" value="Prot_kinase_dom"/>
</dbReference>
<dbReference type="PANTHER" id="PTHR24346">
    <property type="entry name" value="MAP/MICROTUBULE AFFINITY-REGULATING KINASE"/>
    <property type="match status" value="1"/>
</dbReference>
<gene>
    <name evidence="9" type="ORF">ACA1_038260</name>
</gene>
<dbReference type="FunFam" id="1.10.510.10:FF:000956">
    <property type="entry name" value="CAMK family protein kinase"/>
    <property type="match status" value="1"/>
</dbReference>
<dbReference type="VEuPathDB" id="AmoebaDB:ACA1_038260"/>
<evidence type="ECO:0000313" key="10">
    <source>
        <dbReference type="Proteomes" id="UP000011083"/>
    </source>
</evidence>
<feature type="compositionally biased region" description="Basic and acidic residues" evidence="7">
    <location>
        <begin position="472"/>
        <end position="481"/>
    </location>
</feature>
<dbReference type="PROSITE" id="PS50011">
    <property type="entry name" value="PROTEIN_KINASE_DOM"/>
    <property type="match status" value="1"/>
</dbReference>
<dbReference type="AlphaFoldDB" id="L8GN46"/>
<sequence length="886" mass="96593">MSFLKRMVGERKEKAPEPLKRREKTIGNYAIIKTIGEGRYGKVKLAEHIVTRKKVAVKIMKKAQMEAADLARIKRELRVMTVLDHPNIVKLYQVIDTPETTCIVMEFCSGGDLYDYISTYRRLSVPNALKLFRQIVAGLLYCHQHLVIHRDIKPENILLTEDLQVKIGDFGFSRSFNPHAAMETACGSLTYAAPEVIAGKGYLGPKADVWSLGCVLYVLLTGALPFDGANDFEVIPKIRKGKFQDSTFLNEDNMRELITCMLNPDPNKRANLEDIQKHPWTWSDKSMLAMLVRPFSNALTSRRKMGVRLGRVYGDAQSAQGQRVEEAGVESGDSELNDPTLPKEVRGSTRNRGKSMSDRNENNLIEPMRRKRKSGEMKPQNGAANAHQGGGGARTRAAAGRREGEPLYGTVYDSRSILGEYDEMDLVAMMAERMDEREMAELELELQMEIEAERSRRKSSSLASDEPDDDGDSRPGFESKEQSTVSDSGESSATGERRNRSRSVGSRKASNSLGSSSSSSSSSSSGGGGSGSGGGSGLVRGRSRKGSMGAHRSSNESGDRESSGSTNLSRPSHGSPSPSSSRESSGAHSTRREEAGAEPDRRNSRGKRVPDRLMKRDSKEDSKSGPPSPSSSSSTTSPLVSPSSSQSHMATVVGRDRSQSTAGATRDNIMSMLGFRPRTRDQRSQSVFEPPTVDASIIEEPVSGRGRSRSRSHSMSAAEEPPLDPANKKTTKWKKGSSRGSPLTNSQPASPSGDEEEEPGTQSPKRGGPSPASSIIERYARKKRASGSPQGMSNSAGVPATSSSGVSAVMTNSGELERRPTMLSRLKNITKKTPKNQQHLVMTRKRSFSTEDAINLAKERVLASREDIDNGTQEEDQEAALRHSTA</sequence>
<evidence type="ECO:0000256" key="1">
    <source>
        <dbReference type="ARBA" id="ARBA00022527"/>
    </source>
</evidence>
<dbReference type="CDD" id="cd14003">
    <property type="entry name" value="STKc_AMPK-like"/>
    <property type="match status" value="1"/>
</dbReference>
<evidence type="ECO:0000259" key="8">
    <source>
        <dbReference type="PROSITE" id="PS50011"/>
    </source>
</evidence>
<keyword evidence="2" id="KW-0808">Transferase</keyword>
<dbReference type="GeneID" id="14914174"/>
<proteinExistence type="predicted"/>
<organism evidence="9 10">
    <name type="scientific">Acanthamoeba castellanii (strain ATCC 30010 / Neff)</name>
    <dbReference type="NCBI Taxonomy" id="1257118"/>
    <lineage>
        <taxon>Eukaryota</taxon>
        <taxon>Amoebozoa</taxon>
        <taxon>Discosea</taxon>
        <taxon>Longamoebia</taxon>
        <taxon>Centramoebida</taxon>
        <taxon>Acanthamoebidae</taxon>
        <taxon>Acanthamoeba</taxon>
    </lineage>
</organism>
<keyword evidence="4 9" id="KW-0418">Kinase</keyword>
<dbReference type="KEGG" id="acan:ACA1_038260"/>
<dbReference type="SUPFAM" id="SSF56112">
    <property type="entry name" value="Protein kinase-like (PK-like)"/>
    <property type="match status" value="1"/>
</dbReference>
<feature type="compositionally biased region" description="Polar residues" evidence="7">
    <location>
        <begin position="482"/>
        <end position="494"/>
    </location>
</feature>
<feature type="compositionally biased region" description="Low complexity" evidence="7">
    <location>
        <begin position="569"/>
        <end position="588"/>
    </location>
</feature>
<protein>
    <submittedName>
        <fullName evidence="9">Protein kinase</fullName>
    </submittedName>
</protein>
<dbReference type="FunFam" id="3.30.200.20:FF:000003">
    <property type="entry name" value="Non-specific serine/threonine protein kinase"/>
    <property type="match status" value="1"/>
</dbReference>
<accession>L8GN46</accession>
<dbReference type="OrthoDB" id="193931at2759"/>
<dbReference type="PANTHER" id="PTHR24346:SF82">
    <property type="entry name" value="KP78A-RELATED"/>
    <property type="match status" value="1"/>
</dbReference>
<reference evidence="9 10" key="1">
    <citation type="journal article" date="2013" name="Genome Biol.">
        <title>Genome of Acanthamoeba castellanii highlights extensive lateral gene transfer and early evolution of tyrosine kinase signaling.</title>
        <authorList>
            <person name="Clarke M."/>
            <person name="Lohan A.J."/>
            <person name="Liu B."/>
            <person name="Lagkouvardos I."/>
            <person name="Roy S."/>
            <person name="Zafar N."/>
            <person name="Bertelli C."/>
            <person name="Schilde C."/>
            <person name="Kianianmomeni A."/>
            <person name="Burglin T.R."/>
            <person name="Frech C."/>
            <person name="Turcotte B."/>
            <person name="Kopec K.O."/>
            <person name="Synnott J.M."/>
            <person name="Choo C."/>
            <person name="Paponov I."/>
            <person name="Finkler A."/>
            <person name="Soon Heng Tan C."/>
            <person name="Hutchins A.P."/>
            <person name="Weinmeier T."/>
            <person name="Rattei T."/>
            <person name="Chu J.S."/>
            <person name="Gimenez G."/>
            <person name="Irimia M."/>
            <person name="Rigden D.J."/>
            <person name="Fitzpatrick D.A."/>
            <person name="Lorenzo-Morales J."/>
            <person name="Bateman A."/>
            <person name="Chiu C.H."/>
            <person name="Tang P."/>
            <person name="Hegemann P."/>
            <person name="Fromm H."/>
            <person name="Raoult D."/>
            <person name="Greub G."/>
            <person name="Miranda-Saavedra D."/>
            <person name="Chen N."/>
            <person name="Nash P."/>
            <person name="Ginger M.L."/>
            <person name="Horn M."/>
            <person name="Schaap P."/>
            <person name="Caler L."/>
            <person name="Loftus B."/>
        </authorList>
    </citation>
    <scope>NUCLEOTIDE SEQUENCE [LARGE SCALE GENOMIC DNA]</scope>
    <source>
        <strain evidence="9 10">Neff</strain>
    </source>
</reference>
<dbReference type="OMA" id="HIFERRA"/>
<evidence type="ECO:0000256" key="5">
    <source>
        <dbReference type="ARBA" id="ARBA00022840"/>
    </source>
</evidence>
<dbReference type="RefSeq" id="XP_004335654.1">
    <property type="nucleotide sequence ID" value="XM_004335606.1"/>
</dbReference>
<dbReference type="PROSITE" id="PS00108">
    <property type="entry name" value="PROTEIN_KINASE_ST"/>
    <property type="match status" value="1"/>
</dbReference>
<evidence type="ECO:0000256" key="6">
    <source>
        <dbReference type="PROSITE-ProRule" id="PRU10141"/>
    </source>
</evidence>